<keyword evidence="4 5" id="KW-0071">Autoinducer synthesis</keyword>
<protein>
    <recommendedName>
        <fullName evidence="6">Acyl-homoserine-lactone synthase</fullName>
        <ecNumber evidence="6">2.3.1.184</ecNumber>
    </recommendedName>
    <alternativeName>
        <fullName evidence="6">Autoinducer synthesis protein</fullName>
    </alternativeName>
</protein>
<dbReference type="SUPFAM" id="SSF55729">
    <property type="entry name" value="Acyl-CoA N-acyltransferases (Nat)"/>
    <property type="match status" value="1"/>
</dbReference>
<accession>A0A1X7FZE0</accession>
<dbReference type="EC" id="2.3.1.184" evidence="6"/>
<dbReference type="InterPro" id="IPR016181">
    <property type="entry name" value="Acyl_CoA_acyltransferase"/>
</dbReference>
<comment type="catalytic activity">
    <reaction evidence="6">
        <text>a fatty acyl-[ACP] + S-adenosyl-L-methionine = an N-acyl-L-homoserine lactone + S-methyl-5'-thioadenosine + holo-[ACP] + H(+)</text>
        <dbReference type="Rhea" id="RHEA:10096"/>
        <dbReference type="Rhea" id="RHEA-COMP:9685"/>
        <dbReference type="Rhea" id="RHEA-COMP:14125"/>
        <dbReference type="ChEBI" id="CHEBI:15378"/>
        <dbReference type="ChEBI" id="CHEBI:17509"/>
        <dbReference type="ChEBI" id="CHEBI:55474"/>
        <dbReference type="ChEBI" id="CHEBI:59789"/>
        <dbReference type="ChEBI" id="CHEBI:64479"/>
        <dbReference type="ChEBI" id="CHEBI:138651"/>
        <dbReference type="EC" id="2.3.1.184"/>
    </reaction>
</comment>
<dbReference type="AlphaFoldDB" id="A0A1X7FZE0"/>
<evidence type="ECO:0000256" key="1">
    <source>
        <dbReference type="ARBA" id="ARBA00022654"/>
    </source>
</evidence>
<comment type="similarity">
    <text evidence="5 6">Belongs to the autoinducer synthase family.</text>
</comment>
<evidence type="ECO:0000313" key="7">
    <source>
        <dbReference type="EMBL" id="SMF61050.1"/>
    </source>
</evidence>
<dbReference type="EMBL" id="LT840185">
    <property type="protein sequence ID" value="SMF61050.1"/>
    <property type="molecule type" value="Genomic_DNA"/>
</dbReference>
<dbReference type="STRING" id="941907.SAMN06295910_0099"/>
<keyword evidence="3 6" id="KW-0949">S-adenosyl-L-methionine</keyword>
<organism evidence="7 8">
    <name type="scientific">Allosphingosinicella indica</name>
    <dbReference type="NCBI Taxonomy" id="941907"/>
    <lineage>
        <taxon>Bacteria</taxon>
        <taxon>Pseudomonadati</taxon>
        <taxon>Pseudomonadota</taxon>
        <taxon>Alphaproteobacteria</taxon>
        <taxon>Sphingomonadales</taxon>
        <taxon>Sphingomonadaceae</taxon>
        <taxon>Allosphingosinicella</taxon>
    </lineage>
</organism>
<reference evidence="8" key="1">
    <citation type="submission" date="2017-04" db="EMBL/GenBank/DDBJ databases">
        <authorList>
            <person name="Varghese N."/>
            <person name="Submissions S."/>
        </authorList>
    </citation>
    <scope>NUCLEOTIDE SEQUENCE [LARGE SCALE GENOMIC DNA]</scope>
    <source>
        <strain evidence="8">Dd16</strain>
    </source>
</reference>
<evidence type="ECO:0000256" key="5">
    <source>
        <dbReference type="PROSITE-ProRule" id="PRU00533"/>
    </source>
</evidence>
<dbReference type="InterPro" id="IPR001690">
    <property type="entry name" value="Autoind_synthase"/>
</dbReference>
<dbReference type="Pfam" id="PF00765">
    <property type="entry name" value="Autoind_synth"/>
    <property type="match status" value="1"/>
</dbReference>
<dbReference type="PANTHER" id="PTHR39322">
    <property type="entry name" value="ACYL-HOMOSERINE-LACTONE SYNTHASE"/>
    <property type="match status" value="1"/>
</dbReference>
<name>A0A1X7FZE0_9SPHN</name>
<sequence>MTMSTLRGHAPIGGLLLHTMFEARKRVFVDLLGWDVPVIAGRYEIDQFDDDHATYVIVGDDDGRHRASARLLPTTRPHILGSLFPQLCIGDPPRGEDIVEITRFCLDRSLVASQRRAARNCLVAGLANHALELGIRYYVGVAEIGWLEQIVAFGWQCRPLGFPAKCGSHILAAVEIEICAETPALLAANGIASDDAPDALAA</sequence>
<dbReference type="PANTHER" id="PTHR39322:SF1">
    <property type="entry name" value="ISOVALERYL-HOMOSERINE LACTONE SYNTHASE"/>
    <property type="match status" value="1"/>
</dbReference>
<evidence type="ECO:0000256" key="4">
    <source>
        <dbReference type="ARBA" id="ARBA00022929"/>
    </source>
</evidence>
<dbReference type="RefSeq" id="WP_085217020.1">
    <property type="nucleotide sequence ID" value="NZ_LT840185.1"/>
</dbReference>
<evidence type="ECO:0000256" key="6">
    <source>
        <dbReference type="RuleBase" id="RU361135"/>
    </source>
</evidence>
<dbReference type="Gene3D" id="3.40.630.30">
    <property type="match status" value="1"/>
</dbReference>
<proteinExistence type="inferred from homology"/>
<dbReference type="PROSITE" id="PS51187">
    <property type="entry name" value="AUTOINDUCER_SYNTH_2"/>
    <property type="match status" value="1"/>
</dbReference>
<dbReference type="GO" id="GO:0061579">
    <property type="term" value="F:N-acyl homoserine lactone synthase activity"/>
    <property type="evidence" value="ECO:0007669"/>
    <property type="project" value="UniProtKB-UniRule"/>
</dbReference>
<keyword evidence="1 5" id="KW-0673">Quorum sensing</keyword>
<dbReference type="GO" id="GO:0009372">
    <property type="term" value="P:quorum sensing"/>
    <property type="evidence" value="ECO:0007669"/>
    <property type="project" value="UniProtKB-UniRule"/>
</dbReference>
<keyword evidence="2 6" id="KW-0808">Transferase</keyword>
<keyword evidence="8" id="KW-1185">Reference proteome</keyword>
<dbReference type="PRINTS" id="PR01549">
    <property type="entry name" value="AUTOINDCRSYN"/>
</dbReference>
<evidence type="ECO:0000256" key="3">
    <source>
        <dbReference type="ARBA" id="ARBA00022691"/>
    </source>
</evidence>
<dbReference type="GO" id="GO:0007165">
    <property type="term" value="P:signal transduction"/>
    <property type="evidence" value="ECO:0007669"/>
    <property type="project" value="TreeGrafter"/>
</dbReference>
<evidence type="ECO:0000313" key="8">
    <source>
        <dbReference type="Proteomes" id="UP000192934"/>
    </source>
</evidence>
<evidence type="ECO:0000256" key="2">
    <source>
        <dbReference type="ARBA" id="ARBA00022679"/>
    </source>
</evidence>
<dbReference type="Proteomes" id="UP000192934">
    <property type="component" value="Chromosome I"/>
</dbReference>
<gene>
    <name evidence="7" type="ORF">SAMN06295910_0099</name>
</gene>